<gene>
    <name evidence="1" type="ORF">RPERSI_LOCUS6507</name>
</gene>
<reference evidence="1" key="1">
    <citation type="submission" date="2021-06" db="EMBL/GenBank/DDBJ databases">
        <authorList>
            <person name="Kallberg Y."/>
            <person name="Tangrot J."/>
            <person name="Rosling A."/>
        </authorList>
    </citation>
    <scope>NUCLEOTIDE SEQUENCE</scope>
    <source>
        <strain evidence="1">MA461A</strain>
    </source>
</reference>
<feature type="non-terminal residue" evidence="1">
    <location>
        <position position="152"/>
    </location>
</feature>
<accession>A0ACA9MW78</accession>
<proteinExistence type="predicted"/>
<name>A0ACA9MW78_9GLOM</name>
<evidence type="ECO:0000313" key="1">
    <source>
        <dbReference type="EMBL" id="CAG8616038.1"/>
    </source>
</evidence>
<evidence type="ECO:0000313" key="2">
    <source>
        <dbReference type="Proteomes" id="UP000789920"/>
    </source>
</evidence>
<dbReference type="EMBL" id="CAJVQC010010391">
    <property type="protein sequence ID" value="CAG8616038.1"/>
    <property type="molecule type" value="Genomic_DNA"/>
</dbReference>
<keyword evidence="2" id="KW-1185">Reference proteome</keyword>
<comment type="caution">
    <text evidence="1">The sequence shown here is derived from an EMBL/GenBank/DDBJ whole genome shotgun (WGS) entry which is preliminary data.</text>
</comment>
<organism evidence="1 2">
    <name type="scientific">Racocetra persica</name>
    <dbReference type="NCBI Taxonomy" id="160502"/>
    <lineage>
        <taxon>Eukaryota</taxon>
        <taxon>Fungi</taxon>
        <taxon>Fungi incertae sedis</taxon>
        <taxon>Mucoromycota</taxon>
        <taxon>Glomeromycotina</taxon>
        <taxon>Glomeromycetes</taxon>
        <taxon>Diversisporales</taxon>
        <taxon>Gigasporaceae</taxon>
        <taxon>Racocetra</taxon>
    </lineage>
</organism>
<protein>
    <submittedName>
        <fullName evidence="1">8590_t:CDS:1</fullName>
    </submittedName>
</protein>
<sequence length="152" mass="18136">MYTLKWKSTLLAYSQVTGIIEQEHHQTPVTNQQQEEETQTHSGGALSKQVSIILWIHEKYITYKYQETAQKIFAKFIFDFKYVNEEEFLDLKQEYYRLREEANNGTTCIQEGAFQIYKRLPNRKHPAEDYRAAIQLLGRPISYKDFFNKLEQ</sequence>
<dbReference type="Proteomes" id="UP000789920">
    <property type="component" value="Unassembled WGS sequence"/>
</dbReference>